<comment type="caution">
    <text evidence="1">The sequence shown here is derived from an EMBL/GenBank/DDBJ whole genome shotgun (WGS) entry which is preliminary data.</text>
</comment>
<organism evidence="1 2">
    <name type="scientific">Mycolicibacterium fortuitum subsp. acetamidolyticum</name>
    <dbReference type="NCBI Taxonomy" id="144550"/>
    <lineage>
        <taxon>Bacteria</taxon>
        <taxon>Bacillati</taxon>
        <taxon>Actinomycetota</taxon>
        <taxon>Actinomycetes</taxon>
        <taxon>Mycobacteriales</taxon>
        <taxon>Mycobacteriaceae</taxon>
        <taxon>Mycolicibacterium</taxon>
    </lineage>
</organism>
<accession>A0A117IG69</accession>
<gene>
    <name evidence="1" type="ORF">RMCFA_5442</name>
</gene>
<reference evidence="1 2" key="1">
    <citation type="journal article" date="2016" name="Genome Announc.">
        <title>Draft Genome Sequences of Five Rapidly Growing Mycobacterium Species, M. thermoresistibile, M. fortuitum subsp. acetamidolyticum, M. canariasense, M. brisbanense, and M. novocastrense.</title>
        <authorList>
            <person name="Katahira K."/>
            <person name="Ogura Y."/>
            <person name="Gotoh Y."/>
            <person name="Hayashi T."/>
        </authorList>
    </citation>
    <scope>NUCLEOTIDE SEQUENCE [LARGE SCALE GENOMIC DNA]</scope>
    <source>
        <strain evidence="1 2">JCM6368</strain>
    </source>
</reference>
<proteinExistence type="predicted"/>
<dbReference type="Proteomes" id="UP000069705">
    <property type="component" value="Unassembled WGS sequence"/>
</dbReference>
<name>A0A117IG69_MYCFO</name>
<dbReference type="AlphaFoldDB" id="A0A117IG69"/>
<evidence type="ECO:0000313" key="1">
    <source>
        <dbReference type="EMBL" id="GAT05331.1"/>
    </source>
</evidence>
<sequence>MADVGDLVPTTDDRWMTLAPKYCANGHPLTGGMVLVGHAPCSCGIPGGHASWRCRECDHITYGPGLATGCRPLAGPAAVR</sequence>
<protein>
    <submittedName>
        <fullName evidence="1">Uncharacterized protein</fullName>
    </submittedName>
</protein>
<evidence type="ECO:0000313" key="2">
    <source>
        <dbReference type="Proteomes" id="UP000069705"/>
    </source>
</evidence>
<dbReference type="EMBL" id="BCSZ01000055">
    <property type="protein sequence ID" value="GAT05331.1"/>
    <property type="molecule type" value="Genomic_DNA"/>
</dbReference>
<reference evidence="2" key="2">
    <citation type="submission" date="2016-02" db="EMBL/GenBank/DDBJ databases">
        <title>Draft genome sequence of five rapidly growing Mycobacterium species.</title>
        <authorList>
            <person name="Katahira K."/>
            <person name="Gotou Y."/>
            <person name="Iida K."/>
            <person name="Ogura Y."/>
            <person name="Hayashi T."/>
        </authorList>
    </citation>
    <scope>NUCLEOTIDE SEQUENCE [LARGE SCALE GENOMIC DNA]</scope>
    <source>
        <strain evidence="2">JCM6368</strain>
    </source>
</reference>